<dbReference type="Gene3D" id="3.20.20.370">
    <property type="entry name" value="Glycoside hydrolase/deacetylase"/>
    <property type="match status" value="1"/>
</dbReference>
<dbReference type="GO" id="GO:0016810">
    <property type="term" value="F:hydrolase activity, acting on carbon-nitrogen (but not peptide) bonds"/>
    <property type="evidence" value="ECO:0007669"/>
    <property type="project" value="InterPro"/>
</dbReference>
<keyword evidence="2" id="KW-0472">Membrane</keyword>
<keyword evidence="3" id="KW-0449">Lipoprotein</keyword>
<dbReference type="OMA" id="DLPYWEP"/>
<protein>
    <submittedName>
        <fullName evidence="5">Carbohydrate esterase family 4 protein</fullName>
    </submittedName>
</protein>
<dbReference type="GO" id="GO:0098552">
    <property type="term" value="C:side of membrane"/>
    <property type="evidence" value="ECO:0007669"/>
    <property type="project" value="UniProtKB-KW"/>
</dbReference>
<dbReference type="Proteomes" id="UP000027361">
    <property type="component" value="Unassembled WGS sequence"/>
</dbReference>
<sequence>MAASRLDHGTRDLVGYADLPPHPHWPGNARIAVSFVLNYEEGGEHSLLNGDAHSEAFLTEGGATAGGRPARNIGTESGYEYGSHRGFWRILELFKEVGFVFTSWAIGKAVELNPKVVPAMQEAGCEVASHSYRWIDYCDVPESTEKEHIEGAISAITKASMDGKTPPVGWYTGRQSLQTRRLVYDAYREKGLLDKLYDSDAYDEDLPYWVPSPSPSGSKPSPPLLVIPYTLDNNDMKFAQAPGFSTSSSFFEYLKDAFDTLYHEGTPIEQGGKGKPKMMSIGLHCRVVGRPGRFVGLKRFIEYIKNKEDVWVATRGQIAEHWRKTNPPPKHML</sequence>
<proteinExistence type="predicted"/>
<dbReference type="HOGENOM" id="CLU_029940_0_0_1"/>
<dbReference type="GeneID" id="25264558"/>
<keyword evidence="2" id="KW-0336">GPI-anchor</keyword>
<dbReference type="STRING" id="1037660.A0A066VWL3"/>
<dbReference type="SUPFAM" id="SSF88713">
    <property type="entry name" value="Glycoside hydrolase/deacetylase"/>
    <property type="match status" value="1"/>
</dbReference>
<evidence type="ECO:0000256" key="2">
    <source>
        <dbReference type="ARBA" id="ARBA00022622"/>
    </source>
</evidence>
<dbReference type="AlphaFoldDB" id="A0A066VWL3"/>
<dbReference type="PANTHER" id="PTHR43123:SF1">
    <property type="entry name" value="POLYSACCHARIDE DEACETYLASE-RELATED"/>
    <property type="match status" value="1"/>
</dbReference>
<comment type="caution">
    <text evidence="5">The sequence shown here is derived from an EMBL/GenBank/DDBJ whole genome shotgun (WGS) entry which is preliminary data.</text>
</comment>
<comment type="subcellular location">
    <subcellularLocation>
        <location evidence="1">Cell membrane</location>
        <topology evidence="1">Lipid-anchor</topology>
        <topology evidence="1">GPI-anchor</topology>
    </subcellularLocation>
</comment>
<reference evidence="5 6" key="1">
    <citation type="submission" date="2014-05" db="EMBL/GenBank/DDBJ databases">
        <title>Draft genome sequence of a rare smut relative, Tilletiaria anomala UBC 951.</title>
        <authorList>
            <consortium name="DOE Joint Genome Institute"/>
            <person name="Toome M."/>
            <person name="Kuo A."/>
            <person name="Henrissat B."/>
            <person name="Lipzen A."/>
            <person name="Tritt A."/>
            <person name="Yoshinaga Y."/>
            <person name="Zane M."/>
            <person name="Barry K."/>
            <person name="Grigoriev I.V."/>
            <person name="Spatafora J.W."/>
            <person name="Aimea M.C."/>
        </authorList>
    </citation>
    <scope>NUCLEOTIDE SEQUENCE [LARGE SCALE GENOMIC DNA]</scope>
    <source>
        <strain evidence="5 6">UBC 951</strain>
    </source>
</reference>
<organism evidence="5 6">
    <name type="scientific">Tilletiaria anomala (strain ATCC 24038 / CBS 436.72 / UBC 951)</name>
    <dbReference type="NCBI Taxonomy" id="1037660"/>
    <lineage>
        <taxon>Eukaryota</taxon>
        <taxon>Fungi</taxon>
        <taxon>Dikarya</taxon>
        <taxon>Basidiomycota</taxon>
        <taxon>Ustilaginomycotina</taxon>
        <taxon>Exobasidiomycetes</taxon>
        <taxon>Georgefischeriales</taxon>
        <taxon>Tilletiariaceae</taxon>
        <taxon>Tilletiaria</taxon>
    </lineage>
</organism>
<evidence type="ECO:0000256" key="1">
    <source>
        <dbReference type="ARBA" id="ARBA00004609"/>
    </source>
</evidence>
<dbReference type="PROSITE" id="PS51677">
    <property type="entry name" value="NODB"/>
    <property type="match status" value="1"/>
</dbReference>
<gene>
    <name evidence="5" type="ORF">K437DRAFT_256923</name>
</gene>
<name>A0A066VWL3_TILAU</name>
<dbReference type="Pfam" id="PF01522">
    <property type="entry name" value="Polysacc_deac_1"/>
    <property type="match status" value="1"/>
</dbReference>
<accession>A0A066VWL3</accession>
<feature type="domain" description="NodB homology" evidence="4">
    <location>
        <begin position="73"/>
        <end position="313"/>
    </location>
</feature>
<dbReference type="InterPro" id="IPR011330">
    <property type="entry name" value="Glyco_hydro/deAcase_b/a-brl"/>
</dbReference>
<keyword evidence="2" id="KW-0325">Glycoprotein</keyword>
<evidence type="ECO:0000313" key="5">
    <source>
        <dbReference type="EMBL" id="KDN44688.1"/>
    </source>
</evidence>
<keyword evidence="6" id="KW-1185">Reference proteome</keyword>
<evidence type="ECO:0000256" key="3">
    <source>
        <dbReference type="ARBA" id="ARBA00023288"/>
    </source>
</evidence>
<dbReference type="EMBL" id="JMSN01000049">
    <property type="protein sequence ID" value="KDN44688.1"/>
    <property type="molecule type" value="Genomic_DNA"/>
</dbReference>
<dbReference type="GO" id="GO:0005886">
    <property type="term" value="C:plasma membrane"/>
    <property type="evidence" value="ECO:0007669"/>
    <property type="project" value="UniProtKB-SubCell"/>
</dbReference>
<dbReference type="PANTHER" id="PTHR43123">
    <property type="entry name" value="POLYSACCHARIDE DEACETYLASE-RELATED"/>
    <property type="match status" value="1"/>
</dbReference>
<evidence type="ECO:0000259" key="4">
    <source>
        <dbReference type="PROSITE" id="PS51677"/>
    </source>
</evidence>
<dbReference type="RefSeq" id="XP_013242862.1">
    <property type="nucleotide sequence ID" value="XM_013387408.1"/>
</dbReference>
<dbReference type="OrthoDB" id="9970124at2759"/>
<evidence type="ECO:0000313" key="6">
    <source>
        <dbReference type="Proteomes" id="UP000027361"/>
    </source>
</evidence>
<dbReference type="InterPro" id="IPR002509">
    <property type="entry name" value="NODB_dom"/>
</dbReference>
<dbReference type="GO" id="GO:0005975">
    <property type="term" value="P:carbohydrate metabolic process"/>
    <property type="evidence" value="ECO:0007669"/>
    <property type="project" value="InterPro"/>
</dbReference>
<dbReference type="InParanoid" id="A0A066VWL3"/>